<sequence>MHSRETIRETFVKLIKKAKTSAGENVFNMRDFNFFLEKMPAINVSTQSESIDETYQHDYGMRRRVLTVDVECYATGDDGARFVDELASTVEDIFHVHPNLKNTVETCRLQNIAMAFGDNGSVALHGSILTFEVTYVTHIPHPEEAAETLKTLFVGLDPETGRGNEDKYQKIGNIHA</sequence>
<dbReference type="PATRIC" id="fig|1318743.3.peg.54"/>
<evidence type="ECO:0000313" key="2">
    <source>
        <dbReference type="Proteomes" id="UP000057213"/>
    </source>
</evidence>
<keyword evidence="2" id="KW-1185">Reference proteome</keyword>
<organism evidence="1 2">
    <name type="scientific">Bartonella ancashensis</name>
    <dbReference type="NCBI Taxonomy" id="1318743"/>
    <lineage>
        <taxon>Bacteria</taxon>
        <taxon>Pseudomonadati</taxon>
        <taxon>Pseudomonadota</taxon>
        <taxon>Alphaproteobacteria</taxon>
        <taxon>Hyphomicrobiales</taxon>
        <taxon>Bartonellaceae</taxon>
        <taxon>Bartonella</taxon>
    </lineage>
</organism>
<dbReference type="AlphaFoldDB" id="A0A0M4M4N7"/>
<evidence type="ECO:0000313" key="1">
    <source>
        <dbReference type="EMBL" id="ALE02867.1"/>
    </source>
</evidence>
<dbReference type="Gene3D" id="3.30.70.1700">
    <property type="entry name" value="Phage minor tail protein U"/>
    <property type="match status" value="1"/>
</dbReference>
<dbReference type="RefSeq" id="WP_053943584.1">
    <property type="nucleotide sequence ID" value="NZ_CP010401.1"/>
</dbReference>
<dbReference type="STRING" id="1318743.PU02_0053"/>
<dbReference type="InterPro" id="IPR038512">
    <property type="entry name" value="GpU-like_sf"/>
</dbReference>
<name>A0A0M4M4N7_9HYPH</name>
<proteinExistence type="predicted"/>
<protein>
    <submittedName>
        <fullName evidence="1">Putative prophage protein</fullName>
    </submittedName>
</protein>
<gene>
    <name evidence="1" type="ORF">PU02_0053</name>
</gene>
<reference evidence="1 2" key="1">
    <citation type="journal article" date="2015" name="Genome Announc.">
        <title>Complete Genome Sequence of Bartonella ancashensis Strain 20.00, Isolated from the Blood of a Patient with Verruga Peruana.</title>
        <authorList>
            <person name="Hang J."/>
            <person name="Mullins K.E."/>
            <person name="Clifford R.J."/>
            <person name="Onmus-Leone F."/>
            <person name="Yang Y."/>
            <person name="Jiang J."/>
            <person name="Leguia M."/>
            <person name="Kasper M.R."/>
            <person name="Maguina C."/>
            <person name="Lesho E.P."/>
            <person name="Jarman R.G."/>
            <person name="Richards A.L."/>
            <person name="Blazes D."/>
        </authorList>
    </citation>
    <scope>NUCLEOTIDE SEQUENCE [LARGE SCALE GENOMIC DNA]</scope>
    <source>
        <strain evidence="1 2">20.00</strain>
    </source>
</reference>
<dbReference type="EMBL" id="CP010401">
    <property type="protein sequence ID" value="ALE02867.1"/>
    <property type="molecule type" value="Genomic_DNA"/>
</dbReference>
<dbReference type="OrthoDB" id="7922680at2"/>
<accession>A0A0M4M4N7</accession>
<dbReference type="Proteomes" id="UP000057213">
    <property type="component" value="Chromosome"/>
</dbReference>
<dbReference type="KEGG" id="banc:PU02_0053"/>